<reference evidence="1 2" key="1">
    <citation type="submission" date="2015-08" db="EMBL/GenBank/DDBJ databases">
        <title>Genome sequencing of Penicillium nordicum.</title>
        <authorList>
            <person name="Nguyen H.D."/>
            <person name="Seifert K.A."/>
        </authorList>
    </citation>
    <scope>NUCLEOTIDE SEQUENCE [LARGE SCALE GENOMIC DNA]</scope>
    <source>
        <strain evidence="1 2">DAOMC 185683</strain>
    </source>
</reference>
<dbReference type="AlphaFoldDB" id="A0A0M8P030"/>
<name>A0A0M8P030_9EURO</name>
<comment type="caution">
    <text evidence="1">The sequence shown here is derived from an EMBL/GenBank/DDBJ whole genome shotgun (WGS) entry which is preliminary data.</text>
</comment>
<evidence type="ECO:0000313" key="1">
    <source>
        <dbReference type="EMBL" id="KOS38524.1"/>
    </source>
</evidence>
<organism evidence="1 2">
    <name type="scientific">Penicillium nordicum</name>
    <dbReference type="NCBI Taxonomy" id="229535"/>
    <lineage>
        <taxon>Eukaryota</taxon>
        <taxon>Fungi</taxon>
        <taxon>Dikarya</taxon>
        <taxon>Ascomycota</taxon>
        <taxon>Pezizomycotina</taxon>
        <taxon>Eurotiomycetes</taxon>
        <taxon>Eurotiomycetidae</taxon>
        <taxon>Eurotiales</taxon>
        <taxon>Aspergillaceae</taxon>
        <taxon>Penicillium</taxon>
    </lineage>
</organism>
<protein>
    <submittedName>
        <fullName evidence="1">Uncharacterized protein</fullName>
    </submittedName>
</protein>
<dbReference type="Proteomes" id="UP000037696">
    <property type="component" value="Unassembled WGS sequence"/>
</dbReference>
<keyword evidence="2" id="KW-1185">Reference proteome</keyword>
<proteinExistence type="predicted"/>
<accession>A0A0M8P030</accession>
<gene>
    <name evidence="1" type="ORF">ACN38_g10648</name>
</gene>
<sequence>MYSGVSCATDEGNCTLILTFMGLSDITRMRPSGGSQTYFFIYTFGYFYSIRQWNHQVINFLHNFLQPHGSSLGIVELYS</sequence>
<evidence type="ECO:0000313" key="2">
    <source>
        <dbReference type="Proteomes" id="UP000037696"/>
    </source>
</evidence>
<dbReference type="EMBL" id="LHQQ01000248">
    <property type="protein sequence ID" value="KOS38524.1"/>
    <property type="molecule type" value="Genomic_DNA"/>
</dbReference>